<dbReference type="EMBL" id="CP036525">
    <property type="protein sequence ID" value="QDT02804.1"/>
    <property type="molecule type" value="Genomic_DNA"/>
</dbReference>
<dbReference type="GO" id="GO:0008146">
    <property type="term" value="F:sulfotransferase activity"/>
    <property type="evidence" value="ECO:0007669"/>
    <property type="project" value="InterPro"/>
</dbReference>
<dbReference type="InterPro" id="IPR000863">
    <property type="entry name" value="Sulfotransferase_dom"/>
</dbReference>
<evidence type="ECO:0000256" key="1">
    <source>
        <dbReference type="ARBA" id="ARBA00022679"/>
    </source>
</evidence>
<evidence type="ECO:0000256" key="2">
    <source>
        <dbReference type="ARBA" id="ARBA00023180"/>
    </source>
</evidence>
<dbReference type="Gene3D" id="3.40.50.300">
    <property type="entry name" value="P-loop containing nucleotide triphosphate hydrolases"/>
    <property type="match status" value="1"/>
</dbReference>
<dbReference type="AlphaFoldDB" id="A0A517N6N0"/>
<proteinExistence type="predicted"/>
<dbReference type="KEGG" id="rlc:K227x_11820"/>
<gene>
    <name evidence="4" type="ORF">K227x_11820</name>
</gene>
<accession>A0A517N6N0</accession>
<sequence>MPSLLIAGAQKCGTSTLHACLTAHPDVQAAISPDTGKEVKEIDFFMDHWSRGIDWYQSHFTDPDRKGIDATPNMICSPLAHSRMAALIPDARIIVTLRDPVARAFSQFNHYTQELDESRDWDWLLPGASFADNIQAEFETTRASWYGILNRGMYLQQIDSLLRHFPRSQIHLMVMEQWNADPQQHFDTMLQFLGLEPQRLPTIVSHMRPYTVPPLDSPTAEILRQRYRPHNEALFEFMGQSIDQWE</sequence>
<dbReference type="Proteomes" id="UP000318538">
    <property type="component" value="Chromosome"/>
</dbReference>
<dbReference type="PANTHER" id="PTHR10605">
    <property type="entry name" value="HEPARAN SULFATE SULFOTRANSFERASE"/>
    <property type="match status" value="1"/>
</dbReference>
<protein>
    <submittedName>
        <fullName evidence="4">Sulfotransferase domain protein</fullName>
    </submittedName>
</protein>
<dbReference type="InterPro" id="IPR027417">
    <property type="entry name" value="P-loop_NTPase"/>
</dbReference>
<keyword evidence="1 4" id="KW-0808">Transferase</keyword>
<keyword evidence="2" id="KW-0325">Glycoprotein</keyword>
<evidence type="ECO:0000259" key="3">
    <source>
        <dbReference type="Pfam" id="PF00685"/>
    </source>
</evidence>
<dbReference type="InterPro" id="IPR037359">
    <property type="entry name" value="NST/OST"/>
</dbReference>
<reference evidence="4 5" key="1">
    <citation type="submission" date="2019-02" db="EMBL/GenBank/DDBJ databases">
        <title>Deep-cultivation of Planctomycetes and their phenomic and genomic characterization uncovers novel biology.</title>
        <authorList>
            <person name="Wiegand S."/>
            <person name="Jogler M."/>
            <person name="Boedeker C."/>
            <person name="Pinto D."/>
            <person name="Vollmers J."/>
            <person name="Rivas-Marin E."/>
            <person name="Kohn T."/>
            <person name="Peeters S.H."/>
            <person name="Heuer A."/>
            <person name="Rast P."/>
            <person name="Oberbeckmann S."/>
            <person name="Bunk B."/>
            <person name="Jeske O."/>
            <person name="Meyerdierks A."/>
            <person name="Storesund J.E."/>
            <person name="Kallscheuer N."/>
            <person name="Luecker S."/>
            <person name="Lage O.M."/>
            <person name="Pohl T."/>
            <person name="Merkel B.J."/>
            <person name="Hornburger P."/>
            <person name="Mueller R.-W."/>
            <person name="Bruemmer F."/>
            <person name="Labrenz M."/>
            <person name="Spormann A.M."/>
            <person name="Op den Camp H."/>
            <person name="Overmann J."/>
            <person name="Amann R."/>
            <person name="Jetten M.S.M."/>
            <person name="Mascher T."/>
            <person name="Medema M.H."/>
            <person name="Devos D.P."/>
            <person name="Kaster A.-K."/>
            <person name="Ovreas L."/>
            <person name="Rohde M."/>
            <person name="Galperin M.Y."/>
            <person name="Jogler C."/>
        </authorList>
    </citation>
    <scope>NUCLEOTIDE SEQUENCE [LARGE SCALE GENOMIC DNA]</scope>
    <source>
        <strain evidence="4 5">K22_7</strain>
    </source>
</reference>
<evidence type="ECO:0000313" key="4">
    <source>
        <dbReference type="EMBL" id="QDT02804.1"/>
    </source>
</evidence>
<organism evidence="4 5">
    <name type="scientific">Rubripirellula lacrimiformis</name>
    <dbReference type="NCBI Taxonomy" id="1930273"/>
    <lineage>
        <taxon>Bacteria</taxon>
        <taxon>Pseudomonadati</taxon>
        <taxon>Planctomycetota</taxon>
        <taxon>Planctomycetia</taxon>
        <taxon>Pirellulales</taxon>
        <taxon>Pirellulaceae</taxon>
        <taxon>Rubripirellula</taxon>
    </lineage>
</organism>
<evidence type="ECO:0000313" key="5">
    <source>
        <dbReference type="Proteomes" id="UP000318538"/>
    </source>
</evidence>
<dbReference type="PANTHER" id="PTHR10605:SF56">
    <property type="entry name" value="BIFUNCTIONAL HEPARAN SULFATE N-DEACETYLASE_N-SULFOTRANSFERASE"/>
    <property type="match status" value="1"/>
</dbReference>
<feature type="domain" description="Sulfotransferase" evidence="3">
    <location>
        <begin position="3"/>
        <end position="207"/>
    </location>
</feature>
<name>A0A517N6N0_9BACT</name>
<keyword evidence="5" id="KW-1185">Reference proteome</keyword>
<dbReference type="Pfam" id="PF00685">
    <property type="entry name" value="Sulfotransfer_1"/>
    <property type="match status" value="1"/>
</dbReference>
<dbReference type="SUPFAM" id="SSF52540">
    <property type="entry name" value="P-loop containing nucleoside triphosphate hydrolases"/>
    <property type="match status" value="1"/>
</dbReference>